<feature type="domain" description="Protein kinase" evidence="8">
    <location>
        <begin position="503"/>
        <end position="709"/>
    </location>
</feature>
<gene>
    <name evidence="9" type="primary">Nfu_g_1_023725</name>
</gene>
<keyword evidence="3 6" id="KW-0547">Nucleotide-binding</keyword>
<evidence type="ECO:0000256" key="7">
    <source>
        <dbReference type="SAM" id="MobiDB-lite"/>
    </source>
</evidence>
<evidence type="ECO:0000313" key="9">
    <source>
        <dbReference type="EMBL" id="SBR40673.1"/>
    </source>
</evidence>
<dbReference type="GO" id="GO:0005737">
    <property type="term" value="C:cytoplasm"/>
    <property type="evidence" value="ECO:0007669"/>
    <property type="project" value="TreeGrafter"/>
</dbReference>
<dbReference type="PANTHER" id="PTHR24058">
    <property type="entry name" value="DUAL SPECIFICITY PROTEIN KINASE"/>
    <property type="match status" value="1"/>
</dbReference>
<dbReference type="PANTHER" id="PTHR24058:SF53">
    <property type="entry name" value="HOMEODOMAIN-INTERACTING PROTEIN KINASE 2"/>
    <property type="match status" value="1"/>
</dbReference>
<reference evidence="9" key="2">
    <citation type="submission" date="2016-06" db="EMBL/GenBank/DDBJ databases">
        <title>The genome of a short-lived fish provides insights into sex chromosome evolution and the genetic control of aging.</title>
        <authorList>
            <person name="Reichwald K."/>
            <person name="Felder M."/>
            <person name="Petzold A."/>
            <person name="Koch P."/>
            <person name="Groth M."/>
            <person name="Platzer M."/>
        </authorList>
    </citation>
    <scope>NUCLEOTIDE SEQUENCE</scope>
    <source>
        <tissue evidence="9">Brain</tissue>
    </source>
</reference>
<dbReference type="InterPro" id="IPR017441">
    <property type="entry name" value="Protein_kinase_ATP_BS"/>
</dbReference>
<dbReference type="PROSITE" id="PS00107">
    <property type="entry name" value="PROTEIN_KINASE_ATP"/>
    <property type="match status" value="1"/>
</dbReference>
<dbReference type="Pfam" id="PF00069">
    <property type="entry name" value="Pkinase"/>
    <property type="match status" value="2"/>
</dbReference>
<dbReference type="GO" id="GO:0003713">
    <property type="term" value="F:transcription coactivator activity"/>
    <property type="evidence" value="ECO:0007669"/>
    <property type="project" value="TreeGrafter"/>
</dbReference>
<feature type="region of interest" description="Disordered" evidence="7">
    <location>
        <begin position="375"/>
        <end position="439"/>
    </location>
</feature>
<dbReference type="GO" id="GO:0046332">
    <property type="term" value="F:SMAD binding"/>
    <property type="evidence" value="ECO:0007669"/>
    <property type="project" value="TreeGrafter"/>
</dbReference>
<dbReference type="EMBL" id="HAEF01003291">
    <property type="protein sequence ID" value="SBR40673.1"/>
    <property type="molecule type" value="Transcribed_RNA"/>
</dbReference>
<name>A0A1A8L855_9TELE</name>
<dbReference type="InterPro" id="IPR011009">
    <property type="entry name" value="Kinase-like_dom_sf"/>
</dbReference>
<dbReference type="InterPro" id="IPR050494">
    <property type="entry name" value="Ser_Thr_dual-spec_kinase"/>
</dbReference>
<dbReference type="GO" id="GO:0045944">
    <property type="term" value="P:positive regulation of transcription by RNA polymerase II"/>
    <property type="evidence" value="ECO:0007669"/>
    <property type="project" value="TreeGrafter"/>
</dbReference>
<dbReference type="GO" id="GO:0004713">
    <property type="term" value="F:protein tyrosine kinase activity"/>
    <property type="evidence" value="ECO:0007669"/>
    <property type="project" value="TreeGrafter"/>
</dbReference>
<feature type="binding site" evidence="6">
    <location>
        <position position="532"/>
    </location>
    <ligand>
        <name>ATP</name>
        <dbReference type="ChEBI" id="CHEBI:30616"/>
    </ligand>
</feature>
<feature type="non-terminal residue" evidence="9">
    <location>
        <position position="709"/>
    </location>
</feature>
<sequence length="709" mass="81006">MAKSTQEHLDNSTFRIKEGMSVASRSEVYQINKLSHYRKFSQIAECQNVRTGEILAIKFVQNKFYSQNKREAQILKQLKNLNLQDSNIVNFSECFSYQDRTCFAYEKLDSSFLELVLAANGTPVHLIEIRAIAYQMLVALTALNNSGFTHANIKPENILTVDEVSHQYGVKLIGFPNSAKTSDLCDLKILLDCGYTAPEVYLDCPLDESLDMWCLGCTLAFLFLGQHMSPVDCEYQYMRFIVDVLGQPENELLEKGCQSHRFFKKVKMGSNYFWRLRTPKEFEKITGSEVKKTDCNNLTDLSDFLFKSNQPEPKDYDDTEDFIDLLRKMLNVDPALRIKPADALNHPFITMKHLRYISDEFYLTESQRIMKECQHREHENTYSSLSAPNSNREQTPDLDFSKKGKINSSHLVQTKTSIETKAEKKNTPHSDPRKISPNDERFNQLFSSENFEGANSVDSKMDQSIRWEMDSSDTDKGSYSTDSDSIPSILTPGMVITGNSKVYDVEEILGSGTFGEVARCCIGGQDKVVALKVMSRQYESEFLNEVQALQILNKLTHFKHCFVKLNDSFTYQGFLYQEFELLDQTLFDYMKKRGGSLKVAEVRAIAQQMLIALCALKHLGITHTNIKVDDIMLVNHEAQPFRVKLIDFGLACNTERLPQKGIYQALPYRAPEITLGLPRDEAIDTWSLGCLLSALFLDCFVFPCENEYD</sequence>
<dbReference type="GO" id="GO:0003714">
    <property type="term" value="F:transcription corepressor activity"/>
    <property type="evidence" value="ECO:0007669"/>
    <property type="project" value="TreeGrafter"/>
</dbReference>
<dbReference type="SMART" id="SM00220">
    <property type="entry name" value="S_TKc"/>
    <property type="match status" value="2"/>
</dbReference>
<feature type="compositionally biased region" description="Polar residues" evidence="7">
    <location>
        <begin position="406"/>
        <end position="417"/>
    </location>
</feature>
<feature type="domain" description="Protein kinase" evidence="8">
    <location>
        <begin position="14"/>
        <end position="349"/>
    </location>
</feature>
<keyword evidence="2" id="KW-0808">Transferase</keyword>
<evidence type="ECO:0000259" key="8">
    <source>
        <dbReference type="PROSITE" id="PS50011"/>
    </source>
</evidence>
<feature type="compositionally biased region" description="Polar residues" evidence="7">
    <location>
        <begin position="381"/>
        <end position="393"/>
    </location>
</feature>
<dbReference type="InterPro" id="IPR000719">
    <property type="entry name" value="Prot_kinase_dom"/>
</dbReference>
<keyword evidence="4" id="KW-0418">Kinase</keyword>
<protein>
    <recommendedName>
        <fullName evidence="8">Protein kinase domain-containing protein</fullName>
    </recommendedName>
</protein>
<dbReference type="SUPFAM" id="SSF56112">
    <property type="entry name" value="Protein kinase-like (PK-like)"/>
    <property type="match status" value="2"/>
</dbReference>
<dbReference type="Gene3D" id="1.10.510.10">
    <property type="entry name" value="Transferase(Phosphotransferase) domain 1"/>
    <property type="match status" value="2"/>
</dbReference>
<dbReference type="GO" id="GO:0005524">
    <property type="term" value="F:ATP binding"/>
    <property type="evidence" value="ECO:0007669"/>
    <property type="project" value="UniProtKB-UniRule"/>
</dbReference>
<evidence type="ECO:0000256" key="6">
    <source>
        <dbReference type="PROSITE-ProRule" id="PRU10141"/>
    </source>
</evidence>
<evidence type="ECO:0000256" key="5">
    <source>
        <dbReference type="ARBA" id="ARBA00022840"/>
    </source>
</evidence>
<dbReference type="GO" id="GO:0042771">
    <property type="term" value="P:intrinsic apoptotic signaling pathway in response to DNA damage by p53 class mediator"/>
    <property type="evidence" value="ECO:0007669"/>
    <property type="project" value="TreeGrafter"/>
</dbReference>
<accession>A0A1A8L855</accession>
<reference evidence="9" key="1">
    <citation type="submission" date="2016-05" db="EMBL/GenBank/DDBJ databases">
        <authorList>
            <person name="Lavstsen T."/>
            <person name="Jespersen J.S."/>
        </authorList>
    </citation>
    <scope>NUCLEOTIDE SEQUENCE</scope>
    <source>
        <tissue evidence="9">Brain</tissue>
    </source>
</reference>
<dbReference type="GO" id="GO:0004674">
    <property type="term" value="F:protein serine/threonine kinase activity"/>
    <property type="evidence" value="ECO:0007669"/>
    <property type="project" value="UniProtKB-KW"/>
</dbReference>
<dbReference type="PROSITE" id="PS50011">
    <property type="entry name" value="PROTEIN_KINASE_DOM"/>
    <property type="match status" value="2"/>
</dbReference>
<feature type="compositionally biased region" description="Basic and acidic residues" evidence="7">
    <location>
        <begin position="418"/>
        <end position="439"/>
    </location>
</feature>
<evidence type="ECO:0000256" key="3">
    <source>
        <dbReference type="ARBA" id="ARBA00022741"/>
    </source>
</evidence>
<dbReference type="GO" id="GO:0016605">
    <property type="term" value="C:PML body"/>
    <property type="evidence" value="ECO:0007669"/>
    <property type="project" value="TreeGrafter"/>
</dbReference>
<evidence type="ECO:0000256" key="4">
    <source>
        <dbReference type="ARBA" id="ARBA00022777"/>
    </source>
</evidence>
<proteinExistence type="predicted"/>
<dbReference type="Gene3D" id="3.30.200.20">
    <property type="entry name" value="Phosphorylase Kinase, domain 1"/>
    <property type="match status" value="1"/>
</dbReference>
<organism evidence="9">
    <name type="scientific">Nothobranchius pienaari</name>
    <dbReference type="NCBI Taxonomy" id="704102"/>
    <lineage>
        <taxon>Eukaryota</taxon>
        <taxon>Metazoa</taxon>
        <taxon>Chordata</taxon>
        <taxon>Craniata</taxon>
        <taxon>Vertebrata</taxon>
        <taxon>Euteleostomi</taxon>
        <taxon>Actinopterygii</taxon>
        <taxon>Neopterygii</taxon>
        <taxon>Teleostei</taxon>
        <taxon>Neoteleostei</taxon>
        <taxon>Acanthomorphata</taxon>
        <taxon>Ovalentaria</taxon>
        <taxon>Atherinomorphae</taxon>
        <taxon>Cyprinodontiformes</taxon>
        <taxon>Nothobranchiidae</taxon>
        <taxon>Nothobranchius</taxon>
    </lineage>
</organism>
<dbReference type="GO" id="GO:0007224">
    <property type="term" value="P:smoothened signaling pathway"/>
    <property type="evidence" value="ECO:0007669"/>
    <property type="project" value="TreeGrafter"/>
</dbReference>
<evidence type="ECO:0000256" key="1">
    <source>
        <dbReference type="ARBA" id="ARBA00022527"/>
    </source>
</evidence>
<keyword evidence="5 6" id="KW-0067">ATP-binding</keyword>
<keyword evidence="1" id="KW-0723">Serine/threonine-protein kinase</keyword>
<dbReference type="AlphaFoldDB" id="A0A1A8L855"/>
<evidence type="ECO:0000256" key="2">
    <source>
        <dbReference type="ARBA" id="ARBA00022679"/>
    </source>
</evidence>